<reference evidence="1" key="1">
    <citation type="submission" date="2016-11" db="EMBL/GenBank/DDBJ databases">
        <title>The genome of Nicotiana attenuata.</title>
        <authorList>
            <person name="Xu S."/>
            <person name="Brockmoeller T."/>
            <person name="Gaquerel E."/>
            <person name="Navarro A."/>
            <person name="Kuhl H."/>
            <person name="Gase K."/>
            <person name="Ling Z."/>
            <person name="Zhou W."/>
            <person name="Kreitzer C."/>
            <person name="Stanke M."/>
            <person name="Tang H."/>
            <person name="Lyons E."/>
            <person name="Pandey P."/>
            <person name="Pandey S.P."/>
            <person name="Timmermann B."/>
            <person name="Baldwin I.T."/>
        </authorList>
    </citation>
    <scope>NUCLEOTIDE SEQUENCE [LARGE SCALE GENOMIC DNA]</scope>
    <source>
        <strain evidence="1">UT</strain>
    </source>
</reference>
<evidence type="ECO:0000313" key="2">
    <source>
        <dbReference type="Proteomes" id="UP000187609"/>
    </source>
</evidence>
<dbReference type="AlphaFoldDB" id="A0A1J6I923"/>
<dbReference type="Gene3D" id="1.20.58.60">
    <property type="match status" value="1"/>
</dbReference>
<sequence>MTTGPLSALHITRTLVSINNWMQSANMKLNELMTIVTRQSTSQFPPITADQIQTLLDNQKVIMGTLVQHGSVIDELVKEVKDLKQDQATTASIDALREDVKKIAACDLPFDMFIGDSHPHLPPQTSQLSSQLLG</sequence>
<dbReference type="EMBL" id="MJEQ01037193">
    <property type="protein sequence ID" value="OIS97039.1"/>
    <property type="molecule type" value="Genomic_DNA"/>
</dbReference>
<dbReference type="SMR" id="A0A1J6I923"/>
<protein>
    <submittedName>
        <fullName evidence="1">Uncharacterized protein</fullName>
    </submittedName>
</protein>
<dbReference type="Gramene" id="OIS97039">
    <property type="protein sequence ID" value="OIS97039"/>
    <property type="gene ID" value="A4A49_21355"/>
</dbReference>
<dbReference type="Proteomes" id="UP000187609">
    <property type="component" value="Unassembled WGS sequence"/>
</dbReference>
<organism evidence="1 2">
    <name type="scientific">Nicotiana attenuata</name>
    <name type="common">Coyote tobacco</name>
    <dbReference type="NCBI Taxonomy" id="49451"/>
    <lineage>
        <taxon>Eukaryota</taxon>
        <taxon>Viridiplantae</taxon>
        <taxon>Streptophyta</taxon>
        <taxon>Embryophyta</taxon>
        <taxon>Tracheophyta</taxon>
        <taxon>Spermatophyta</taxon>
        <taxon>Magnoliopsida</taxon>
        <taxon>eudicotyledons</taxon>
        <taxon>Gunneridae</taxon>
        <taxon>Pentapetalae</taxon>
        <taxon>asterids</taxon>
        <taxon>lamiids</taxon>
        <taxon>Solanales</taxon>
        <taxon>Solanaceae</taxon>
        <taxon>Nicotianoideae</taxon>
        <taxon>Nicotianeae</taxon>
        <taxon>Nicotiana</taxon>
    </lineage>
</organism>
<evidence type="ECO:0000313" key="1">
    <source>
        <dbReference type="EMBL" id="OIS97039.1"/>
    </source>
</evidence>
<accession>A0A1J6I923</accession>
<proteinExistence type="predicted"/>
<gene>
    <name evidence="1" type="ORF">A4A49_21355</name>
</gene>
<dbReference type="OMA" id="NWMQSAN"/>
<keyword evidence="2" id="KW-1185">Reference proteome</keyword>
<name>A0A1J6I923_NICAT</name>
<comment type="caution">
    <text evidence="1">The sequence shown here is derived from an EMBL/GenBank/DDBJ whole genome shotgun (WGS) entry which is preliminary data.</text>
</comment>